<dbReference type="RefSeq" id="WP_069319409.1">
    <property type="nucleotide sequence ID" value="NZ_MDDS01000010.1"/>
</dbReference>
<dbReference type="Gene3D" id="3.60.21.70">
    <property type="entry name" value="PhoD-like phosphatase"/>
    <property type="match status" value="1"/>
</dbReference>
<dbReference type="STRING" id="1888892.BFL28_12815"/>
<reference evidence="3 4" key="1">
    <citation type="submission" date="2016-08" db="EMBL/GenBank/DDBJ databases">
        <title>Draft genome of the agarase producing Sphingomonas sp. MCT13.</title>
        <authorList>
            <person name="D'Andrea M.M."/>
            <person name="Rossolini G.M."/>
            <person name="Thaller M.C."/>
        </authorList>
    </citation>
    <scope>NUCLEOTIDE SEQUENCE [LARGE SCALE GENOMIC DNA]</scope>
    <source>
        <strain evidence="3 4">MCT13</strain>
    </source>
</reference>
<dbReference type="InterPro" id="IPR052900">
    <property type="entry name" value="Phospholipid_Metab_Enz"/>
</dbReference>
<dbReference type="Pfam" id="PF09423">
    <property type="entry name" value="PhoD"/>
    <property type="match status" value="1"/>
</dbReference>
<dbReference type="OrthoDB" id="327733at2"/>
<organism evidence="3 4">
    <name type="scientific">Sphingomonas turrisvirgatae</name>
    <dbReference type="NCBI Taxonomy" id="1888892"/>
    <lineage>
        <taxon>Bacteria</taxon>
        <taxon>Pseudomonadati</taxon>
        <taxon>Pseudomonadota</taxon>
        <taxon>Alphaproteobacteria</taxon>
        <taxon>Sphingomonadales</taxon>
        <taxon>Sphingomonadaceae</taxon>
        <taxon>Sphingomonas</taxon>
    </lineage>
</organism>
<keyword evidence="4" id="KW-1185">Reference proteome</keyword>
<feature type="domain" description="PhoD-like phosphatase metallophosphatase" evidence="2">
    <location>
        <begin position="366"/>
        <end position="671"/>
    </location>
</feature>
<proteinExistence type="predicted"/>
<sequence length="783" mass="85457">MPDNVSRRSSLKAAAASAVASALATPGAATIGALAKGQRLAGTAKSNWSSRHDRVWIGGDYWANPMEDWRIADGAIECASPGGNRSVHSLVHQLVDAERRFSLAIRVRNLGSPDANGGASLRIGIRSEIDEYRSNCFVQKGLDAGILEDRIVLGDRSAKLPRTMGSGEFELLLRGEPRDGGVALTLTVQAMDGKMAPVELAAQVASARVLGNVAVVSNFSTPAIDDKAQASSRFRFSDWRLTGDAFAHASKQRFGPILWAMYTLSDTRGGEGYVLKLSALTGPMGPQDSKDIELQVQRGGKWSSLGTARLDPDAWVATFRIANWEAGRDLRYRLLYRESLRGGAVETDQYAGTIRAAPAARPLRMAALTCQNDYAFPYEPVANNVLRLQPDLVLFSGDQIYENHGGFGVIRAPADRAILNYLRKYYQFGWAFRDVMRHAPTVCLPDDHDVLQGNLWGEGGAAFSEAALASKRSDGSGGYIEPPRVVNAVHRTTVSHLPDPVDPAPVAQGISVYHTELVYGGVGFAIIADRQWKSGPERLKLVVGETGQGENPRSINPAMDRDDLQLLGARQEAFLARWASDWRGHKLKAVISQSVFAGVSTHQPEPDRYLKYDIDSNGWPRTARDRAVRLIGTAKALHICGDTHLGTLTQYGVEAQRDSSWAFCTPAIAAGWPRWWRPDAVGLPVRNRPAHGLAETGEYQDSFGNRVYVYAVANPDIGTAANRYAQAQQKGSGFGMIEFDTQARTYTLSAYRFFADPAARDGQFPGWPVVIHQEENGGRNRLR</sequence>
<dbReference type="InterPro" id="IPR029052">
    <property type="entry name" value="Metallo-depent_PP-like"/>
</dbReference>
<dbReference type="EMBL" id="MDDS01000010">
    <property type="protein sequence ID" value="ODP38934.1"/>
    <property type="molecule type" value="Genomic_DNA"/>
</dbReference>
<comment type="caution">
    <text evidence="3">The sequence shown here is derived from an EMBL/GenBank/DDBJ whole genome shotgun (WGS) entry which is preliminary data.</text>
</comment>
<evidence type="ECO:0000259" key="2">
    <source>
        <dbReference type="Pfam" id="PF09423"/>
    </source>
</evidence>
<dbReference type="PANTHER" id="PTHR43606">
    <property type="entry name" value="PHOSPHATASE, PUTATIVE (AFU_ORTHOLOGUE AFUA_6G08710)-RELATED"/>
    <property type="match status" value="1"/>
</dbReference>
<gene>
    <name evidence="3" type="ORF">BFL28_12815</name>
</gene>
<dbReference type="AlphaFoldDB" id="A0A1E3LYX8"/>
<evidence type="ECO:0000313" key="4">
    <source>
        <dbReference type="Proteomes" id="UP000094487"/>
    </source>
</evidence>
<dbReference type="PANTHER" id="PTHR43606:SF2">
    <property type="entry name" value="ALKALINE PHOSPHATASE FAMILY PROTEIN (AFU_ORTHOLOGUE AFUA_5G03860)"/>
    <property type="match status" value="1"/>
</dbReference>
<evidence type="ECO:0000313" key="3">
    <source>
        <dbReference type="EMBL" id="ODP38934.1"/>
    </source>
</evidence>
<evidence type="ECO:0000256" key="1">
    <source>
        <dbReference type="SAM" id="SignalP"/>
    </source>
</evidence>
<accession>A0A1E3LYX8</accession>
<dbReference type="InterPro" id="IPR006311">
    <property type="entry name" value="TAT_signal"/>
</dbReference>
<protein>
    <submittedName>
        <fullName evidence="3">Twin-arginine translocation pathway signal</fullName>
    </submittedName>
</protein>
<dbReference type="PROSITE" id="PS51318">
    <property type="entry name" value="TAT"/>
    <property type="match status" value="1"/>
</dbReference>
<dbReference type="SUPFAM" id="SSF56300">
    <property type="entry name" value="Metallo-dependent phosphatases"/>
    <property type="match status" value="1"/>
</dbReference>
<feature type="signal peptide" evidence="1">
    <location>
        <begin position="1"/>
        <end position="24"/>
    </location>
</feature>
<feature type="chain" id="PRO_5009132196" evidence="1">
    <location>
        <begin position="25"/>
        <end position="783"/>
    </location>
</feature>
<name>A0A1E3LYX8_9SPHN</name>
<dbReference type="InterPro" id="IPR018946">
    <property type="entry name" value="PhoD-like_MPP"/>
</dbReference>
<dbReference type="InterPro" id="IPR038607">
    <property type="entry name" value="PhoD-like_sf"/>
</dbReference>
<keyword evidence="1" id="KW-0732">Signal</keyword>
<dbReference type="Proteomes" id="UP000094487">
    <property type="component" value="Unassembled WGS sequence"/>
</dbReference>